<feature type="transmembrane region" description="Helical" evidence="2">
    <location>
        <begin position="196"/>
        <end position="215"/>
    </location>
</feature>
<keyword evidence="2" id="KW-0812">Transmembrane</keyword>
<dbReference type="AlphaFoldDB" id="A0AA39P971"/>
<proteinExistence type="predicted"/>
<keyword evidence="4" id="KW-1185">Reference proteome</keyword>
<feature type="region of interest" description="Disordered" evidence="1">
    <location>
        <begin position="251"/>
        <end position="295"/>
    </location>
</feature>
<reference evidence="3" key="1">
    <citation type="submission" date="2023-06" db="EMBL/GenBank/DDBJ databases">
        <authorList>
            <consortium name="Lawrence Berkeley National Laboratory"/>
            <person name="Ahrendt S."/>
            <person name="Sahu N."/>
            <person name="Indic B."/>
            <person name="Wong-Bajracharya J."/>
            <person name="Merenyi Z."/>
            <person name="Ke H.-M."/>
            <person name="Monk M."/>
            <person name="Kocsube S."/>
            <person name="Drula E."/>
            <person name="Lipzen A."/>
            <person name="Balint B."/>
            <person name="Henrissat B."/>
            <person name="Andreopoulos B."/>
            <person name="Martin F.M."/>
            <person name="Harder C.B."/>
            <person name="Rigling D."/>
            <person name="Ford K.L."/>
            <person name="Foster G.D."/>
            <person name="Pangilinan J."/>
            <person name="Papanicolaou A."/>
            <person name="Barry K."/>
            <person name="LaButti K."/>
            <person name="Viragh M."/>
            <person name="Koriabine M."/>
            <person name="Yan M."/>
            <person name="Riley R."/>
            <person name="Champramary S."/>
            <person name="Plett K.L."/>
            <person name="Tsai I.J."/>
            <person name="Slot J."/>
            <person name="Sipos G."/>
            <person name="Plett J."/>
            <person name="Nagy L.G."/>
            <person name="Grigoriev I.V."/>
        </authorList>
    </citation>
    <scope>NUCLEOTIDE SEQUENCE</scope>
    <source>
        <strain evidence="3">HWK02</strain>
    </source>
</reference>
<feature type="transmembrane region" description="Helical" evidence="2">
    <location>
        <begin position="151"/>
        <end position="175"/>
    </location>
</feature>
<dbReference type="Proteomes" id="UP001175228">
    <property type="component" value="Unassembled WGS sequence"/>
</dbReference>
<name>A0AA39P971_9AGAR</name>
<sequence>MATGTYLATVIPELTNSQIKDIVAYLDIGLNDAILCALLYAPNLYGDWAPCIITFTTLAWKSVSETYSLSNSPTPVKIIVDVCAILSTLLAAATLAWNLIWRCWIVWGRSWRVVLVPIACTTLAAASRGIVAYDHNVGPLASPQTFIIEKAVNWALLTPSFVMATLLWCTILIIYRILRVGGVAGRTHVYQRLIEILVESALLYSVVIVLMLVFIARNEVIAYYMVELVNAMRGIVPTMLVGRVAAGHARPDDSWSDSTPGSPIQFGNHSASQDNTQMGVGSGRGTSSTEGPDLEQGLEDITEVRVEGAAPIGSTQDYHHVVGTSCSVDHNVVMK</sequence>
<comment type="caution">
    <text evidence="3">The sequence shown here is derived from an EMBL/GenBank/DDBJ whole genome shotgun (WGS) entry which is preliminary data.</text>
</comment>
<keyword evidence="2" id="KW-1133">Transmembrane helix</keyword>
<evidence type="ECO:0000256" key="1">
    <source>
        <dbReference type="SAM" id="MobiDB-lite"/>
    </source>
</evidence>
<feature type="compositionally biased region" description="Polar residues" evidence="1">
    <location>
        <begin position="256"/>
        <end position="290"/>
    </location>
</feature>
<evidence type="ECO:0000313" key="4">
    <source>
        <dbReference type="Proteomes" id="UP001175228"/>
    </source>
</evidence>
<feature type="transmembrane region" description="Helical" evidence="2">
    <location>
        <begin position="78"/>
        <end position="101"/>
    </location>
</feature>
<protein>
    <submittedName>
        <fullName evidence="3">Uncharacterized protein</fullName>
    </submittedName>
</protein>
<keyword evidence="2" id="KW-0472">Membrane</keyword>
<evidence type="ECO:0000313" key="3">
    <source>
        <dbReference type="EMBL" id="KAK0479419.1"/>
    </source>
</evidence>
<dbReference type="EMBL" id="JAUEPU010000088">
    <property type="protein sequence ID" value="KAK0479419.1"/>
    <property type="molecule type" value="Genomic_DNA"/>
</dbReference>
<accession>A0AA39P971</accession>
<evidence type="ECO:0000256" key="2">
    <source>
        <dbReference type="SAM" id="Phobius"/>
    </source>
</evidence>
<gene>
    <name evidence="3" type="ORF">EDD18DRAFT_1113845</name>
</gene>
<organism evidence="3 4">
    <name type="scientific">Armillaria luteobubalina</name>
    <dbReference type="NCBI Taxonomy" id="153913"/>
    <lineage>
        <taxon>Eukaryota</taxon>
        <taxon>Fungi</taxon>
        <taxon>Dikarya</taxon>
        <taxon>Basidiomycota</taxon>
        <taxon>Agaricomycotina</taxon>
        <taxon>Agaricomycetes</taxon>
        <taxon>Agaricomycetidae</taxon>
        <taxon>Agaricales</taxon>
        <taxon>Marasmiineae</taxon>
        <taxon>Physalacriaceae</taxon>
        <taxon>Armillaria</taxon>
    </lineage>
</organism>
<feature type="transmembrane region" description="Helical" evidence="2">
    <location>
        <begin position="113"/>
        <end position="131"/>
    </location>
</feature>